<keyword evidence="3" id="KW-1185">Reference proteome</keyword>
<organism evidence="2 3">
    <name type="scientific">Tanacetum coccineum</name>
    <dbReference type="NCBI Taxonomy" id="301880"/>
    <lineage>
        <taxon>Eukaryota</taxon>
        <taxon>Viridiplantae</taxon>
        <taxon>Streptophyta</taxon>
        <taxon>Embryophyta</taxon>
        <taxon>Tracheophyta</taxon>
        <taxon>Spermatophyta</taxon>
        <taxon>Magnoliopsida</taxon>
        <taxon>eudicotyledons</taxon>
        <taxon>Gunneridae</taxon>
        <taxon>Pentapetalae</taxon>
        <taxon>asterids</taxon>
        <taxon>campanulids</taxon>
        <taxon>Asterales</taxon>
        <taxon>Asteraceae</taxon>
        <taxon>Asteroideae</taxon>
        <taxon>Anthemideae</taxon>
        <taxon>Anthemidinae</taxon>
        <taxon>Tanacetum</taxon>
    </lineage>
</organism>
<comment type="caution">
    <text evidence="2">The sequence shown here is derived from an EMBL/GenBank/DDBJ whole genome shotgun (WGS) entry which is preliminary data.</text>
</comment>
<reference evidence="2" key="2">
    <citation type="submission" date="2022-01" db="EMBL/GenBank/DDBJ databases">
        <authorList>
            <person name="Yamashiro T."/>
            <person name="Shiraishi A."/>
            <person name="Satake H."/>
            <person name="Nakayama K."/>
        </authorList>
    </citation>
    <scope>NUCLEOTIDE SEQUENCE</scope>
</reference>
<dbReference type="EMBL" id="BQNB010020952">
    <property type="protein sequence ID" value="GJU01310.1"/>
    <property type="molecule type" value="Genomic_DNA"/>
</dbReference>
<feature type="region of interest" description="Disordered" evidence="1">
    <location>
        <begin position="147"/>
        <end position="181"/>
    </location>
</feature>
<reference evidence="2" key="1">
    <citation type="journal article" date="2022" name="Int. J. Mol. Sci.">
        <title>Draft Genome of Tanacetum Coccineum: Genomic Comparison of Closely Related Tanacetum-Family Plants.</title>
        <authorList>
            <person name="Yamashiro T."/>
            <person name="Shiraishi A."/>
            <person name="Nakayama K."/>
            <person name="Satake H."/>
        </authorList>
    </citation>
    <scope>NUCLEOTIDE SEQUENCE</scope>
</reference>
<accession>A0ABQ5INQ6</accession>
<evidence type="ECO:0000256" key="1">
    <source>
        <dbReference type="SAM" id="MobiDB-lite"/>
    </source>
</evidence>
<evidence type="ECO:0000313" key="3">
    <source>
        <dbReference type="Proteomes" id="UP001151760"/>
    </source>
</evidence>
<evidence type="ECO:0000313" key="2">
    <source>
        <dbReference type="EMBL" id="GJU01310.1"/>
    </source>
</evidence>
<dbReference type="Proteomes" id="UP001151760">
    <property type="component" value="Unassembled WGS sequence"/>
</dbReference>
<protein>
    <submittedName>
        <fullName evidence="2">Uncharacterized protein</fullName>
    </submittedName>
</protein>
<sequence length="181" mass="19959">MLKYTEKLNEQAKLEKLDYKAKLFGFLKARLTNGMDPSRNLDKLIHSSMSSRSNFGLGFGETFGSDEVYDPFAPSIFDTTLEDVTEKPLYDMFVKAAGMHDVPPPITGTFMPPSNKPDLDDTQLTYGSKSNNYVEYNSVSNNFVSCDNSDKSSDSETTGFASCVSSVKSSSSKTKEPLPLP</sequence>
<feature type="compositionally biased region" description="Low complexity" evidence="1">
    <location>
        <begin position="162"/>
        <end position="172"/>
    </location>
</feature>
<gene>
    <name evidence="2" type="ORF">Tco_1111648</name>
</gene>
<proteinExistence type="predicted"/>
<name>A0ABQ5INQ6_9ASTR</name>